<name>A0A0L9VMB9_PHAAN</name>
<dbReference type="Gramene" id="KOM56200">
    <property type="protein sequence ID" value="KOM56200"/>
    <property type="gene ID" value="LR48_Vigan10g209200"/>
</dbReference>
<dbReference type="AlphaFoldDB" id="A0A0L9VMB9"/>
<proteinExistence type="predicted"/>
<keyword evidence="1" id="KW-0175">Coiled coil</keyword>
<organism evidence="2 3">
    <name type="scientific">Phaseolus angularis</name>
    <name type="common">Azuki bean</name>
    <name type="synonym">Vigna angularis</name>
    <dbReference type="NCBI Taxonomy" id="3914"/>
    <lineage>
        <taxon>Eukaryota</taxon>
        <taxon>Viridiplantae</taxon>
        <taxon>Streptophyta</taxon>
        <taxon>Embryophyta</taxon>
        <taxon>Tracheophyta</taxon>
        <taxon>Spermatophyta</taxon>
        <taxon>Magnoliopsida</taxon>
        <taxon>eudicotyledons</taxon>
        <taxon>Gunneridae</taxon>
        <taxon>Pentapetalae</taxon>
        <taxon>rosids</taxon>
        <taxon>fabids</taxon>
        <taxon>Fabales</taxon>
        <taxon>Fabaceae</taxon>
        <taxon>Papilionoideae</taxon>
        <taxon>50 kb inversion clade</taxon>
        <taxon>NPAAA clade</taxon>
        <taxon>indigoferoid/millettioid clade</taxon>
        <taxon>Phaseoleae</taxon>
        <taxon>Vigna</taxon>
    </lineage>
</organism>
<protein>
    <submittedName>
        <fullName evidence="2">Uncharacterized protein</fullName>
    </submittedName>
</protein>
<evidence type="ECO:0000256" key="1">
    <source>
        <dbReference type="SAM" id="Coils"/>
    </source>
</evidence>
<accession>A0A0L9VMB9</accession>
<reference evidence="3" key="1">
    <citation type="journal article" date="2015" name="Proc. Natl. Acad. Sci. U.S.A.">
        <title>Genome sequencing of adzuki bean (Vigna angularis) provides insight into high starch and low fat accumulation and domestication.</title>
        <authorList>
            <person name="Yang K."/>
            <person name="Tian Z."/>
            <person name="Chen C."/>
            <person name="Luo L."/>
            <person name="Zhao B."/>
            <person name="Wang Z."/>
            <person name="Yu L."/>
            <person name="Li Y."/>
            <person name="Sun Y."/>
            <person name="Li W."/>
            <person name="Chen Y."/>
            <person name="Li Y."/>
            <person name="Zhang Y."/>
            <person name="Ai D."/>
            <person name="Zhao J."/>
            <person name="Shang C."/>
            <person name="Ma Y."/>
            <person name="Wu B."/>
            <person name="Wang M."/>
            <person name="Gao L."/>
            <person name="Sun D."/>
            <person name="Zhang P."/>
            <person name="Guo F."/>
            <person name="Wang W."/>
            <person name="Li Y."/>
            <person name="Wang J."/>
            <person name="Varshney R.K."/>
            <person name="Wang J."/>
            <person name="Ling H.Q."/>
            <person name="Wan P."/>
        </authorList>
    </citation>
    <scope>NUCLEOTIDE SEQUENCE</scope>
    <source>
        <strain evidence="3">cv. Jingnong 6</strain>
    </source>
</reference>
<gene>
    <name evidence="2" type="ORF">LR48_Vigan10g209200</name>
</gene>
<evidence type="ECO:0000313" key="3">
    <source>
        <dbReference type="Proteomes" id="UP000053144"/>
    </source>
</evidence>
<evidence type="ECO:0000313" key="2">
    <source>
        <dbReference type="EMBL" id="KOM56200.1"/>
    </source>
</evidence>
<dbReference type="EMBL" id="CM003380">
    <property type="protein sequence ID" value="KOM56200.1"/>
    <property type="molecule type" value="Genomic_DNA"/>
</dbReference>
<dbReference type="Proteomes" id="UP000053144">
    <property type="component" value="Chromosome 10"/>
</dbReference>
<feature type="coiled-coil region" evidence="1">
    <location>
        <begin position="5"/>
        <end position="32"/>
    </location>
</feature>
<sequence length="182" mass="20546">MIFVEREAARTLETLKRDLDRETRELEKGLTSERERDRVLAGVPPFTVEGRVGEIKRLQPVPFDGAAAPTSSARREHGIVFPPFRPSDLGRRCRCRFVPGGSVPVPECRRSLAGVWAVRWTKKRGFPHCEFHRHLRQPSLFQPPHVVFTEVMDLVGLAVKKLQPNNPLHSGLVAVMLVNQGT</sequence>